<name>A0A3P5WLU3_9RHOB</name>
<dbReference type="EMBL" id="UXAW01000051">
    <property type="protein sequence ID" value="VDC24513.1"/>
    <property type="molecule type" value="Genomic_DNA"/>
</dbReference>
<keyword evidence="1" id="KW-0732">Signal</keyword>
<proteinExistence type="predicted"/>
<sequence>MRKFLALAAVSTALAAPALAQDLDDTLAAARNQLGLLEYCQAEGHIDGTAVETQAGLLAQLPPATDAEKVDAAYEKGKAGTLSAMGIEQNLADAATTQNTSVAEICTQMAVALAAAAAQTGG</sequence>
<dbReference type="AlphaFoldDB" id="A0A3P5WLU3"/>
<evidence type="ECO:0000313" key="3">
    <source>
        <dbReference type="Proteomes" id="UP000277498"/>
    </source>
</evidence>
<keyword evidence="3" id="KW-1185">Reference proteome</keyword>
<reference evidence="2 3" key="1">
    <citation type="submission" date="2018-11" db="EMBL/GenBank/DDBJ databases">
        <authorList>
            <person name="Criscuolo A."/>
        </authorList>
    </citation>
    <scope>NUCLEOTIDE SEQUENCE [LARGE SCALE GENOMIC DNA]</scope>
    <source>
        <strain evidence="2">ACIP111625</strain>
    </source>
</reference>
<feature type="chain" id="PRO_5018170374" evidence="1">
    <location>
        <begin position="21"/>
        <end position="122"/>
    </location>
</feature>
<gene>
    <name evidence="2" type="ORF">XINFAN_01222</name>
</gene>
<dbReference type="RefSeq" id="WP_124085650.1">
    <property type="nucleotide sequence ID" value="NZ_UXAW01000051.1"/>
</dbReference>
<evidence type="ECO:0000313" key="2">
    <source>
        <dbReference type="EMBL" id="VDC24513.1"/>
    </source>
</evidence>
<organism evidence="2 3">
    <name type="scientific">Pseudogemmobacter humi</name>
    <dbReference type="NCBI Taxonomy" id="2483812"/>
    <lineage>
        <taxon>Bacteria</taxon>
        <taxon>Pseudomonadati</taxon>
        <taxon>Pseudomonadota</taxon>
        <taxon>Alphaproteobacteria</taxon>
        <taxon>Rhodobacterales</taxon>
        <taxon>Paracoccaceae</taxon>
        <taxon>Pseudogemmobacter</taxon>
    </lineage>
</organism>
<protein>
    <submittedName>
        <fullName evidence="2">Uncharacterized protein</fullName>
    </submittedName>
</protein>
<dbReference type="OrthoDB" id="7691610at2"/>
<accession>A0A3P5WLU3</accession>
<feature type="signal peptide" evidence="1">
    <location>
        <begin position="1"/>
        <end position="20"/>
    </location>
</feature>
<dbReference type="NCBIfam" id="NF035933">
    <property type="entry name" value="ESAT6_1"/>
    <property type="match status" value="1"/>
</dbReference>
<dbReference type="Proteomes" id="UP000277498">
    <property type="component" value="Unassembled WGS sequence"/>
</dbReference>
<evidence type="ECO:0000256" key="1">
    <source>
        <dbReference type="SAM" id="SignalP"/>
    </source>
</evidence>